<dbReference type="PANTHER" id="PTHR24345">
    <property type="entry name" value="SERINE/THREONINE-PROTEIN KINASE PLK"/>
    <property type="match status" value="1"/>
</dbReference>
<evidence type="ECO:0000256" key="3">
    <source>
        <dbReference type="ARBA" id="ARBA00022737"/>
    </source>
</evidence>
<dbReference type="CDD" id="cd13118">
    <property type="entry name" value="POLO_box_1"/>
    <property type="match status" value="1"/>
</dbReference>
<dbReference type="EMBL" id="HBHW01039298">
    <property type="protein sequence ID" value="CAE0062127.1"/>
    <property type="molecule type" value="Transcribed_RNA"/>
</dbReference>
<dbReference type="InterPro" id="IPR033701">
    <property type="entry name" value="POLO_box_1"/>
</dbReference>
<dbReference type="GO" id="GO:0005634">
    <property type="term" value="C:nucleus"/>
    <property type="evidence" value="ECO:0007669"/>
    <property type="project" value="TreeGrafter"/>
</dbReference>
<dbReference type="CDD" id="cd14099">
    <property type="entry name" value="STKc_PLK"/>
    <property type="match status" value="1"/>
</dbReference>
<organism evidence="12">
    <name type="scientific">Rhodosorus marinus</name>
    <dbReference type="NCBI Taxonomy" id="101924"/>
    <lineage>
        <taxon>Eukaryota</taxon>
        <taxon>Rhodophyta</taxon>
        <taxon>Stylonematophyceae</taxon>
        <taxon>Stylonematales</taxon>
        <taxon>Stylonemataceae</taxon>
        <taxon>Rhodosorus</taxon>
    </lineage>
</organism>
<keyword evidence="1 8" id="KW-0723">Serine/threonine-protein kinase</keyword>
<dbReference type="Gene3D" id="1.10.510.10">
    <property type="entry name" value="Transferase(Phosphotransferase) domain 1"/>
    <property type="match status" value="1"/>
</dbReference>
<evidence type="ECO:0000259" key="11">
    <source>
        <dbReference type="PROSITE" id="PS50078"/>
    </source>
</evidence>
<evidence type="ECO:0000256" key="1">
    <source>
        <dbReference type="ARBA" id="ARBA00022527"/>
    </source>
</evidence>
<keyword evidence="4 7" id="KW-0547">Nucleotide-binding</keyword>
<accession>A0A7S3ELH8</accession>
<evidence type="ECO:0000256" key="8">
    <source>
        <dbReference type="RuleBase" id="RU000304"/>
    </source>
</evidence>
<dbReference type="InterPro" id="IPR011009">
    <property type="entry name" value="Kinase-like_dom_sf"/>
</dbReference>
<protein>
    <recommendedName>
        <fullName evidence="9">Serine/threonine-protein kinase PLK</fullName>
        <ecNumber evidence="9">2.7.11.21</ecNumber>
    </recommendedName>
    <alternativeName>
        <fullName evidence="9">Polo-like kinase</fullName>
    </alternativeName>
</protein>
<dbReference type="PANTHER" id="PTHR24345:SF0">
    <property type="entry name" value="CELL CYCLE SERINE_THREONINE-PROTEIN KINASE CDC5_MSD2"/>
    <property type="match status" value="1"/>
</dbReference>
<gene>
    <name evidence="12" type="ORF">RMAR00112_LOCUS30196</name>
</gene>
<dbReference type="SMART" id="SM00220">
    <property type="entry name" value="S_TKc"/>
    <property type="match status" value="1"/>
</dbReference>
<feature type="domain" description="Protein kinase" evidence="10">
    <location>
        <begin position="39"/>
        <end position="296"/>
    </location>
</feature>
<dbReference type="InterPro" id="IPR036947">
    <property type="entry name" value="POLO_box_dom_sf"/>
</dbReference>
<dbReference type="Gene3D" id="3.30.200.20">
    <property type="entry name" value="Phosphorylase Kinase, domain 1"/>
    <property type="match status" value="1"/>
</dbReference>
<dbReference type="Pfam" id="PF00659">
    <property type="entry name" value="POLO_box"/>
    <property type="match status" value="2"/>
</dbReference>
<name>A0A7S3ELH8_9RHOD</name>
<keyword evidence="6 7" id="KW-0067">ATP-binding</keyword>
<reference evidence="12" key="1">
    <citation type="submission" date="2021-01" db="EMBL/GenBank/DDBJ databases">
        <authorList>
            <person name="Corre E."/>
            <person name="Pelletier E."/>
            <person name="Niang G."/>
            <person name="Scheremetjew M."/>
            <person name="Finn R."/>
            <person name="Kale V."/>
            <person name="Holt S."/>
            <person name="Cochrane G."/>
            <person name="Meng A."/>
            <person name="Brown T."/>
            <person name="Cohen L."/>
        </authorList>
    </citation>
    <scope>NUCLEOTIDE SEQUENCE</scope>
    <source>
        <strain evidence="12">CCMP 769</strain>
    </source>
</reference>
<evidence type="ECO:0000256" key="9">
    <source>
        <dbReference type="RuleBase" id="RU361162"/>
    </source>
</evidence>
<dbReference type="InterPro" id="IPR000959">
    <property type="entry name" value="POLO_box_dom"/>
</dbReference>
<evidence type="ECO:0000256" key="7">
    <source>
        <dbReference type="PROSITE-ProRule" id="PRU10141"/>
    </source>
</evidence>
<dbReference type="Gene3D" id="3.30.1120.30">
    <property type="entry name" value="POLO box domain"/>
    <property type="match status" value="2"/>
</dbReference>
<dbReference type="FunFam" id="1.10.510.10:FF:000571">
    <property type="entry name" value="Maternal embryonic leucine zipper kinase"/>
    <property type="match status" value="1"/>
</dbReference>
<keyword evidence="3" id="KW-0677">Repeat</keyword>
<evidence type="ECO:0000313" key="12">
    <source>
        <dbReference type="EMBL" id="CAE0062127.1"/>
    </source>
</evidence>
<dbReference type="PROSITE" id="PS50078">
    <property type="entry name" value="POLO_BOX"/>
    <property type="match status" value="2"/>
</dbReference>
<dbReference type="InterPro" id="IPR000719">
    <property type="entry name" value="Prot_kinase_dom"/>
</dbReference>
<dbReference type="GO" id="GO:0005524">
    <property type="term" value="F:ATP binding"/>
    <property type="evidence" value="ECO:0007669"/>
    <property type="project" value="UniProtKB-UniRule"/>
</dbReference>
<comment type="catalytic activity">
    <reaction evidence="9">
        <text>L-threonyl-[protein] + ATP = O-phospho-L-threonyl-[protein] + ADP + H(+)</text>
        <dbReference type="Rhea" id="RHEA:46608"/>
        <dbReference type="Rhea" id="RHEA-COMP:11060"/>
        <dbReference type="Rhea" id="RHEA-COMP:11605"/>
        <dbReference type="ChEBI" id="CHEBI:15378"/>
        <dbReference type="ChEBI" id="CHEBI:30013"/>
        <dbReference type="ChEBI" id="CHEBI:30616"/>
        <dbReference type="ChEBI" id="CHEBI:61977"/>
        <dbReference type="ChEBI" id="CHEBI:456216"/>
        <dbReference type="EC" id="2.7.11.21"/>
    </reaction>
</comment>
<evidence type="ECO:0000256" key="6">
    <source>
        <dbReference type="ARBA" id="ARBA00022840"/>
    </source>
</evidence>
<dbReference type="AlphaFoldDB" id="A0A7S3ELH8"/>
<feature type="domain" description="POLO box" evidence="11">
    <location>
        <begin position="415"/>
        <end position="493"/>
    </location>
</feature>
<dbReference type="Pfam" id="PF00069">
    <property type="entry name" value="Pkinase"/>
    <property type="match status" value="1"/>
</dbReference>
<dbReference type="InterPro" id="IPR017441">
    <property type="entry name" value="Protein_kinase_ATP_BS"/>
</dbReference>
<feature type="domain" description="POLO box" evidence="11">
    <location>
        <begin position="318"/>
        <end position="395"/>
    </location>
</feature>
<proteinExistence type="inferred from homology"/>
<sequence length="493" mass="56206">MKVRENGETAATLKNSDDRLQVAKTVFEKTRDGRTIREYERGHMLGKGGFARVYLFRENNTDRVYAAKVVTKCAVKKHRAREKLMSEIRIHRSLKHPNIVRFVRCFEDENHVYILLDLCDSGSLTDLVRARGHLTENEARPILRQLVEAVSFMHSRWVIHRDIKLGNILIHKDSTVRVGDFGLAAQLESDKQRKMTICGTPNYIAPEVLDGGREGGHSFEVDVWSIGVVVYTVLVGRPPFETSDVKQTYRRIKNNDYNFPSDVRLSREAKSLITAILSSAPERRPLIQDLLKHEFFDPKVSHVTRRQPSGAPLHEPMRVCKWIDYSSKYGLGYQLRDGTFGVYFNDATKMLLSGASVEYINASGGFEGRVRIDEAPAHLKKKVTLLNNFKSYLQARKSAGQEEPTGDENEEGSVYVRRWWHVKHAFLFQLSGGEIQANFDDSSEVVLCSRTGVVSYRSKKGRRDTFLAKSLPDMPDLARRLKYLQQSVPTTKS</sequence>
<dbReference type="PROSITE" id="PS00107">
    <property type="entry name" value="PROTEIN_KINASE_ATP"/>
    <property type="match status" value="1"/>
</dbReference>
<evidence type="ECO:0000256" key="4">
    <source>
        <dbReference type="ARBA" id="ARBA00022741"/>
    </source>
</evidence>
<feature type="binding site" evidence="7">
    <location>
        <position position="77"/>
    </location>
    <ligand>
        <name>ATP</name>
        <dbReference type="ChEBI" id="CHEBI:30616"/>
    </ligand>
</feature>
<dbReference type="PROSITE" id="PS00108">
    <property type="entry name" value="PROTEIN_KINASE_ST"/>
    <property type="match status" value="1"/>
</dbReference>
<evidence type="ECO:0000256" key="2">
    <source>
        <dbReference type="ARBA" id="ARBA00022679"/>
    </source>
</evidence>
<dbReference type="EC" id="2.7.11.21" evidence="9"/>
<comment type="similarity">
    <text evidence="9">Belongs to the protein kinase superfamily. Ser/Thr protein kinase family. CDC5/Polo subfamily.</text>
</comment>
<keyword evidence="5 9" id="KW-0418">Kinase</keyword>
<dbReference type="GO" id="GO:0004674">
    <property type="term" value="F:protein serine/threonine kinase activity"/>
    <property type="evidence" value="ECO:0007669"/>
    <property type="project" value="UniProtKB-KW"/>
</dbReference>
<evidence type="ECO:0000259" key="10">
    <source>
        <dbReference type="PROSITE" id="PS50011"/>
    </source>
</evidence>
<dbReference type="PROSITE" id="PS50011">
    <property type="entry name" value="PROTEIN_KINASE_DOM"/>
    <property type="match status" value="1"/>
</dbReference>
<keyword evidence="2 9" id="KW-0808">Transferase</keyword>
<dbReference type="InterPro" id="IPR033695">
    <property type="entry name" value="POLO_box_2"/>
</dbReference>
<dbReference type="FunFam" id="3.30.200.20:FF:000091">
    <property type="entry name" value="Serine/threonine-protein kinase PLK"/>
    <property type="match status" value="1"/>
</dbReference>
<dbReference type="InterPro" id="IPR008271">
    <property type="entry name" value="Ser/Thr_kinase_AS"/>
</dbReference>
<dbReference type="SUPFAM" id="SSF82615">
    <property type="entry name" value="Polo-box domain"/>
    <property type="match status" value="2"/>
</dbReference>
<evidence type="ECO:0000256" key="5">
    <source>
        <dbReference type="ARBA" id="ARBA00022777"/>
    </source>
</evidence>
<dbReference type="SUPFAM" id="SSF56112">
    <property type="entry name" value="Protein kinase-like (PK-like)"/>
    <property type="match status" value="1"/>
</dbReference>
<dbReference type="CDD" id="cd13117">
    <property type="entry name" value="POLO_box_2"/>
    <property type="match status" value="1"/>
</dbReference>